<dbReference type="EMBL" id="MK500594">
    <property type="protein sequence ID" value="QBK93322.1"/>
    <property type="molecule type" value="Genomic_DNA"/>
</dbReference>
<name>A0A481ZDD2_9VIRU</name>
<sequence>MINLGARWANDQTYREVLDEYLNRGADELYYNQMEMLDKIFQNEDAAHDMLIIYNPSPQEIRNFSRQFHLDRELTDAEIDKIRLITSRDIEVIKSVILILINSTEDFLPGTADDNTVGEMDYNGENHEFLRKLIDPVPYVMQSSSFTEKDFRIIEQTYTPL</sequence>
<gene>
    <name evidence="1" type="ORF">LCPAC404_00260</name>
</gene>
<proteinExistence type="predicted"/>
<protein>
    <submittedName>
        <fullName evidence="1">Uncharacterized protein</fullName>
    </submittedName>
</protein>
<evidence type="ECO:0000313" key="1">
    <source>
        <dbReference type="EMBL" id="QBK93322.1"/>
    </source>
</evidence>
<accession>A0A481ZDD2</accession>
<organism evidence="1">
    <name type="scientific">Pithovirus LCPAC404</name>
    <dbReference type="NCBI Taxonomy" id="2506597"/>
    <lineage>
        <taxon>Viruses</taxon>
        <taxon>Pithoviruses</taxon>
    </lineage>
</organism>
<reference evidence="1" key="1">
    <citation type="journal article" date="2019" name="MBio">
        <title>Virus Genomes from Deep Sea Sediments Expand the Ocean Megavirome and Support Independent Origins of Viral Gigantism.</title>
        <authorList>
            <person name="Backstrom D."/>
            <person name="Yutin N."/>
            <person name="Jorgensen S.L."/>
            <person name="Dharamshi J."/>
            <person name="Homa F."/>
            <person name="Zaremba-Niedwiedzka K."/>
            <person name="Spang A."/>
            <person name="Wolf Y.I."/>
            <person name="Koonin E.V."/>
            <person name="Ettema T.J."/>
        </authorList>
    </citation>
    <scope>NUCLEOTIDE SEQUENCE</scope>
</reference>